<dbReference type="PANTHER" id="PTHR43777:SF1">
    <property type="entry name" value="MOLYBDENUM COFACTOR CYTIDYLYLTRANSFERASE"/>
    <property type="match status" value="1"/>
</dbReference>
<dbReference type="InterPro" id="IPR025877">
    <property type="entry name" value="MobA-like_NTP_Trfase"/>
</dbReference>
<evidence type="ECO:0000313" key="3">
    <source>
        <dbReference type="Proteomes" id="UP000185490"/>
    </source>
</evidence>
<name>A0ABN4UXE0_9BACT</name>
<dbReference type="EMBL" id="CP007389">
    <property type="protein sequence ID" value="APT74172.1"/>
    <property type="molecule type" value="Genomic_DNA"/>
</dbReference>
<reference evidence="2 3" key="1">
    <citation type="submission" date="2014-02" db="EMBL/GenBank/DDBJ databases">
        <title>Diversity of Thermotogales isolates from hydrothermal vents.</title>
        <authorList>
            <person name="Haverkamp T.H.A."/>
            <person name="Lossouarn J."/>
            <person name="Geslin C."/>
            <person name="Nesbo C.L."/>
        </authorList>
    </citation>
    <scope>NUCLEOTIDE SEQUENCE [LARGE SCALE GENOMIC DNA]</scope>
    <source>
        <strain evidence="2 3">431</strain>
    </source>
</reference>
<evidence type="ECO:0000259" key="1">
    <source>
        <dbReference type="Pfam" id="PF12804"/>
    </source>
</evidence>
<feature type="domain" description="MobA-like NTP transferase" evidence="1">
    <location>
        <begin position="15"/>
        <end position="177"/>
    </location>
</feature>
<dbReference type="CDD" id="cd04182">
    <property type="entry name" value="GT_2_like_f"/>
    <property type="match status" value="1"/>
</dbReference>
<dbReference type="Gene3D" id="3.90.550.10">
    <property type="entry name" value="Spore Coat Polysaccharide Biosynthesis Protein SpsA, Chain A"/>
    <property type="match status" value="1"/>
</dbReference>
<accession>A0ABN4UXE0</accession>
<dbReference type="InterPro" id="IPR029044">
    <property type="entry name" value="Nucleotide-diphossugar_trans"/>
</dbReference>
<dbReference type="RefSeq" id="WP_012057437.1">
    <property type="nucleotide sequence ID" value="NZ_CP007389.1"/>
</dbReference>
<sequence length="201" mass="23240">MEKISPRTRKKIYSIILAAGEGKRYKGIKFLHNIKGKNMLQVVLDLVLSLNFTQNIMVVNDNWENIKNNFKIPENVIIIKNKNYKEGISSSLKAAIKYILSLNVIPDYVAVFLADMPFILKKDVLKILEYTDNKNKIIAPFFFEKKGFPTLIHKELFEEILKLHGDKGVSQLIKKHPELLKKIPSTTKRIIKDIDYKKNLA</sequence>
<evidence type="ECO:0000313" key="2">
    <source>
        <dbReference type="EMBL" id="APT74172.1"/>
    </source>
</evidence>
<protein>
    <recommendedName>
        <fullName evidence="1">MobA-like NTP transferase domain-containing protein</fullName>
    </recommendedName>
</protein>
<proteinExistence type="predicted"/>
<dbReference type="SUPFAM" id="SSF53448">
    <property type="entry name" value="Nucleotide-diphospho-sugar transferases"/>
    <property type="match status" value="1"/>
</dbReference>
<keyword evidence="3" id="KW-1185">Reference proteome</keyword>
<dbReference type="Pfam" id="PF12804">
    <property type="entry name" value="NTP_transf_3"/>
    <property type="match status" value="1"/>
</dbReference>
<dbReference type="PANTHER" id="PTHR43777">
    <property type="entry name" value="MOLYBDENUM COFACTOR CYTIDYLYLTRANSFERASE"/>
    <property type="match status" value="1"/>
</dbReference>
<gene>
    <name evidence="2" type="ORF">BW47_06515</name>
</gene>
<organism evidence="2 3">
    <name type="scientific">Thermosipho melanesiensis</name>
    <dbReference type="NCBI Taxonomy" id="46541"/>
    <lineage>
        <taxon>Bacteria</taxon>
        <taxon>Thermotogati</taxon>
        <taxon>Thermotogota</taxon>
        <taxon>Thermotogae</taxon>
        <taxon>Thermotogales</taxon>
        <taxon>Fervidobacteriaceae</taxon>
        <taxon>Thermosipho</taxon>
    </lineage>
</organism>
<dbReference type="Proteomes" id="UP000185490">
    <property type="component" value="Chromosome"/>
</dbReference>